<dbReference type="Pfam" id="PF05494">
    <property type="entry name" value="MlaC"/>
    <property type="match status" value="1"/>
</dbReference>
<dbReference type="InterPro" id="IPR008869">
    <property type="entry name" value="MlaC/ttg2D"/>
</dbReference>
<comment type="caution">
    <text evidence="2">The sequence shown here is derived from an EMBL/GenBank/DDBJ whole genome shotgun (WGS) entry which is preliminary data.</text>
</comment>
<evidence type="ECO:0000313" key="2">
    <source>
        <dbReference type="EMBL" id="MBB2156127.1"/>
    </source>
</evidence>
<evidence type="ECO:0000313" key="3">
    <source>
        <dbReference type="Proteomes" id="UP000550787"/>
    </source>
</evidence>
<dbReference type="Proteomes" id="UP000550787">
    <property type="component" value="Unassembled WGS sequence"/>
</dbReference>
<dbReference type="PANTHER" id="PTHR36573">
    <property type="entry name" value="INTERMEMBRANE PHOSPHOLIPID TRANSPORT SYSTEM BINDING PROTEIN MLAC"/>
    <property type="match status" value="1"/>
</dbReference>
<dbReference type="PANTHER" id="PTHR36573:SF1">
    <property type="entry name" value="INTERMEMBRANE PHOSPHOLIPID TRANSPORT SYSTEM BINDING PROTEIN MLAC"/>
    <property type="match status" value="1"/>
</dbReference>
<proteinExistence type="predicted"/>
<sequence>MKTALTRRHALGLVAWTGVAAALPVAGPARAADASAASARAFVNDFGLRLIAIVNSNRSLSEKKVAILPLLQAHVDMDAIGRYCLGRYWRVATPEQQSRYLALFHQVLLNAITDKIGDYRGVTFTINGTSMVGADQAVDTVINRPEQPAANTQWIVSSSSGQPKVVDVVGEGTSLRLTQRQDYASFIARHNGSVDALLHALDHQVAAHASP</sequence>
<dbReference type="InterPro" id="IPR042245">
    <property type="entry name" value="Tgt2/MlaC_sf"/>
</dbReference>
<feature type="signal peptide" evidence="1">
    <location>
        <begin position="1"/>
        <end position="31"/>
    </location>
</feature>
<name>A0A7W4FED9_GLUDI</name>
<keyword evidence="1" id="KW-0732">Signal</keyword>
<reference evidence="2 3" key="1">
    <citation type="submission" date="2020-04" db="EMBL/GenBank/DDBJ databases">
        <title>Description of novel Gluconacetobacter.</title>
        <authorList>
            <person name="Sombolestani A."/>
        </authorList>
    </citation>
    <scope>NUCLEOTIDE SEQUENCE [LARGE SCALE GENOMIC DNA]</scope>
    <source>
        <strain evidence="2 3">LMG 7603</strain>
    </source>
</reference>
<dbReference type="EMBL" id="JABEQG010000010">
    <property type="protein sequence ID" value="MBB2156127.1"/>
    <property type="molecule type" value="Genomic_DNA"/>
</dbReference>
<dbReference type="AlphaFoldDB" id="A0A7W4FED9"/>
<evidence type="ECO:0000256" key="1">
    <source>
        <dbReference type="SAM" id="SignalP"/>
    </source>
</evidence>
<organism evidence="2 3">
    <name type="scientific">Gluconacetobacter diazotrophicus</name>
    <name type="common">Acetobacter diazotrophicus</name>
    <dbReference type="NCBI Taxonomy" id="33996"/>
    <lineage>
        <taxon>Bacteria</taxon>
        <taxon>Pseudomonadati</taxon>
        <taxon>Pseudomonadota</taxon>
        <taxon>Alphaproteobacteria</taxon>
        <taxon>Acetobacterales</taxon>
        <taxon>Acetobacteraceae</taxon>
        <taxon>Gluconacetobacter</taxon>
    </lineage>
</organism>
<dbReference type="InterPro" id="IPR006311">
    <property type="entry name" value="TAT_signal"/>
</dbReference>
<dbReference type="Gene3D" id="3.10.450.710">
    <property type="entry name" value="Tgt2/MlaC"/>
    <property type="match status" value="1"/>
</dbReference>
<protein>
    <submittedName>
        <fullName evidence="2">ABC transporter substrate-binding protein</fullName>
    </submittedName>
</protein>
<accession>A0A7W4FED9</accession>
<gene>
    <name evidence="2" type="ORF">HLH33_07355</name>
</gene>
<dbReference type="RefSeq" id="WP_012553621.1">
    <property type="nucleotide sequence ID" value="NZ_JABEQG010000010.1"/>
</dbReference>
<feature type="chain" id="PRO_5041181693" evidence="1">
    <location>
        <begin position="32"/>
        <end position="211"/>
    </location>
</feature>
<dbReference type="PROSITE" id="PS51318">
    <property type="entry name" value="TAT"/>
    <property type="match status" value="1"/>
</dbReference>